<comment type="caution">
    <text evidence="3">The sequence shown here is derived from an EMBL/GenBank/DDBJ whole genome shotgun (WGS) entry which is preliminary data.</text>
</comment>
<evidence type="ECO:0000313" key="6">
    <source>
        <dbReference type="Proteomes" id="UP000036013"/>
    </source>
</evidence>
<dbReference type="AlphaFoldDB" id="A0A384GYD4"/>
<dbReference type="RefSeq" id="WP_045261511.1">
    <property type="nucleotide sequence ID" value="NZ_CP056168.1"/>
</dbReference>
<dbReference type="Proteomes" id="UP000036013">
    <property type="component" value="Unassembled WGS sequence"/>
</dbReference>
<dbReference type="Proteomes" id="UP000813349">
    <property type="component" value="Unassembled WGS sequence"/>
</dbReference>
<evidence type="ECO:0000313" key="8">
    <source>
        <dbReference type="Proteomes" id="UP000813349"/>
    </source>
</evidence>
<dbReference type="EMBL" id="LEDI01000008">
    <property type="protein sequence ID" value="KLQ06728.1"/>
    <property type="molecule type" value="Genomic_DNA"/>
</dbReference>
<reference evidence="4 8" key="3">
    <citation type="journal article" date="2021" name="Clin. Infect. Dis.">
        <title>Rapid development of cefiderocol resistance in carbapenem-resistant Enterobacter cloacae during therapy is associated with heterogeneous mutations in the catecholate siderophore receptor cira.</title>
        <authorList>
            <person name="Klein S."/>
            <person name="Boutin S."/>
            <person name="Kocer K."/>
            <person name="Fiedler M.O."/>
            <person name="Storzinger D."/>
            <person name="Weigand M.A."/>
            <person name="Tan B."/>
            <person name="Richter D."/>
            <person name="Rupp C."/>
            <person name="Mieth M."/>
            <person name="Mehrabi A."/>
            <person name="Hackert T."/>
            <person name="Zimmermann S."/>
            <person name="Heeg K."/>
            <person name="Nurjadi D."/>
        </authorList>
    </citation>
    <scope>NUCLEOTIDE SEQUENCE [LARGE SCALE GENOMIC DNA]</scope>
    <source>
        <strain evidence="4 8">BK34275</strain>
    </source>
</reference>
<name>A0A384GYD4_9ENTR</name>
<sequence>MARNLQLALQLLARDTGSKVLKQALQGISRDTKAAQKTDDELAKSRQQNAATAIRSSRSLQDEYRRASSARSTLGIRSEREIQREIQQTMAAYNRLSRTGALSANEQTRAFSAMKDKVRNLRSELNGVGEGMSRMQKLGTAGSTISAVAGGVMAAGATLVRPVSNQMSYQQRLAMMANTAYADQGLEGRRTGMNEMDSLIRHSVKTGGGTKESAAETLDAMLASGSVSMQSAKSILPLIQKYSTATGAAPADLANIAIKLKQSFGIQDTELDKALNMSISAGQNGSFELKDMAKWLPSQLASAGNAGMKGLDDFAVLLGWNQASAITAGSPDQAGNNLNNLLLKLNSQDAANAAARVKLPSGRGIDLSGSLAKGVGKGVNPLETFNQIVDKVVASNPAYKRLEEKLKIAPENEKREIINSQAKILEGSGIGKIIADQQALLALLGYRGNKSYTQGVISEANSQRNLSDGKTAGDLSFLLMSEQPGFKLGQLDNERDFQEMDSVKPLSDSLGYLSDKLLKYAEEYPGLTRAVSDAAIGIKAMAAAAAVFGAIKWMSGRGGAGGKPAGSNPLEILAEGASGNNAVPVYVTNAQEIGGDKEGFLDKFLGGSSDLPGQLGKWASYANVANIIYESAQDKFDSADEEAKSKGITTGELFRQKFQEKENNKKPLFDVDLFSMVKSWWSSPATIGQNTPAATGVPSYLLPQQQQKSQPINLTTKLILDGREIASAVNEYNGEQSVRGSTGGPQ</sequence>
<dbReference type="EMBL" id="JAFKCP010000009">
    <property type="protein sequence ID" value="MBU3767800.1"/>
    <property type="molecule type" value="Genomic_DNA"/>
</dbReference>
<gene>
    <name evidence="3" type="ORF">ABF77_04390</name>
    <name evidence="4" type="ORF">J0A64_14465</name>
    <name evidence="5" type="ORF">SAMEA2273136_05172</name>
</gene>
<reference evidence="3 6" key="1">
    <citation type="submission" date="2015-06" db="EMBL/GenBank/DDBJ databases">
        <authorList>
            <person name="Adams M."/>
            <person name="Sutton G."/>
            <person name="Nelson K."/>
            <person name="Bonomo R."/>
            <person name="McCorrison J."/>
            <person name="Sanka R."/>
            <person name="Brinkac L."/>
            <person name="Nierman W."/>
        </authorList>
    </citation>
    <scope>NUCLEOTIDE SEQUENCE [LARGE SCALE GENOMIC DNA]</scope>
    <source>
        <strain evidence="3 6">GN02692</strain>
    </source>
</reference>
<evidence type="ECO:0000313" key="5">
    <source>
        <dbReference type="EMBL" id="SAD66397.1"/>
    </source>
</evidence>
<accession>A0A384GYD4</accession>
<evidence type="ECO:0000313" key="3">
    <source>
        <dbReference type="EMBL" id="KLQ06728.1"/>
    </source>
</evidence>
<evidence type="ECO:0000313" key="4">
    <source>
        <dbReference type="EMBL" id="MBU3767800.1"/>
    </source>
</evidence>
<feature type="domain" description="Phage tail tape measure protein" evidence="2">
    <location>
        <begin position="208"/>
        <end position="400"/>
    </location>
</feature>
<accession>A0A156BDR3</accession>
<evidence type="ECO:0000256" key="1">
    <source>
        <dbReference type="SAM" id="MobiDB-lite"/>
    </source>
</evidence>
<dbReference type="EMBL" id="FKDD01000070">
    <property type="protein sequence ID" value="SAD66397.1"/>
    <property type="molecule type" value="Genomic_DNA"/>
</dbReference>
<proteinExistence type="predicted"/>
<dbReference type="InterPro" id="IPR010090">
    <property type="entry name" value="Phage_tape_meas"/>
</dbReference>
<evidence type="ECO:0000313" key="7">
    <source>
        <dbReference type="Proteomes" id="UP000077278"/>
    </source>
</evidence>
<dbReference type="Proteomes" id="UP000077278">
    <property type="component" value="Unassembled WGS sequence"/>
</dbReference>
<dbReference type="Pfam" id="PF10145">
    <property type="entry name" value="PhageMin_Tail"/>
    <property type="match status" value="1"/>
</dbReference>
<evidence type="ECO:0000259" key="2">
    <source>
        <dbReference type="Pfam" id="PF10145"/>
    </source>
</evidence>
<reference evidence="5 7" key="2">
    <citation type="submission" date="2016-03" db="EMBL/GenBank/DDBJ databases">
        <authorList>
            <consortium name="Pathogen Informatics"/>
        </authorList>
    </citation>
    <scope>NUCLEOTIDE SEQUENCE [LARGE SCALE GENOMIC DNA]</scope>
    <source>
        <strain evidence="5">E264</strain>
        <strain evidence="7">e264</strain>
    </source>
</reference>
<feature type="compositionally biased region" description="Polar residues" evidence="1">
    <location>
        <begin position="45"/>
        <end position="59"/>
    </location>
</feature>
<feature type="region of interest" description="Disordered" evidence="1">
    <location>
        <begin position="45"/>
        <end position="76"/>
    </location>
</feature>
<protein>
    <submittedName>
        <fullName evidence="3">Phage tail length tape measure protein</fullName>
    </submittedName>
    <submittedName>
        <fullName evidence="4">Phage tail tape measure protein</fullName>
    </submittedName>
    <submittedName>
        <fullName evidence="5">Tail protein</fullName>
    </submittedName>
</protein>
<organism evidence="3 6">
    <name type="scientific">Enterobacter roggenkampii</name>
    <dbReference type="NCBI Taxonomy" id="1812935"/>
    <lineage>
        <taxon>Bacteria</taxon>
        <taxon>Pseudomonadati</taxon>
        <taxon>Pseudomonadota</taxon>
        <taxon>Gammaproteobacteria</taxon>
        <taxon>Enterobacterales</taxon>
        <taxon>Enterobacteriaceae</taxon>
        <taxon>Enterobacter</taxon>
        <taxon>Enterobacter cloacae complex</taxon>
    </lineage>
</organism>